<feature type="domain" description="Reverse transcriptase Ty1/copia-type" evidence="2">
    <location>
        <begin position="11"/>
        <end position="131"/>
    </location>
</feature>
<keyword evidence="1" id="KW-0472">Membrane</keyword>
<sequence>MKEEIKAIKKNDTLELSNLSKCHETIGVKWVFKIKKNARGEIKRYKARLVVKGYKQQYEIDYDEVFAPVARMETIRLLISIAAQMGWRIFQLDVKSAFLNDYLEENVYIEQPMSFAIKGQEKKVLKLKKVLPPKKLELNFEEQLAMNIKRVGVLVCSTLPLLSCFMELFLAAISSQPHFNAEENKLNKKKEDVSITANKILVMNWLVAAATSGVEIQNQVRVEENQRRKVVKCDSNIDILNYE</sequence>
<evidence type="ECO:0000259" key="2">
    <source>
        <dbReference type="Pfam" id="PF07727"/>
    </source>
</evidence>
<dbReference type="AlphaFoldDB" id="A0A371HXH6"/>
<dbReference type="InterPro" id="IPR013103">
    <property type="entry name" value="RVT_2"/>
</dbReference>
<dbReference type="Proteomes" id="UP000257109">
    <property type="component" value="Unassembled WGS sequence"/>
</dbReference>
<comment type="caution">
    <text evidence="3">The sequence shown here is derived from an EMBL/GenBank/DDBJ whole genome shotgun (WGS) entry which is preliminary data.</text>
</comment>
<proteinExistence type="predicted"/>
<evidence type="ECO:0000256" key="1">
    <source>
        <dbReference type="SAM" id="Phobius"/>
    </source>
</evidence>
<feature type="non-terminal residue" evidence="3">
    <location>
        <position position="1"/>
    </location>
</feature>
<dbReference type="Pfam" id="PF07727">
    <property type="entry name" value="RVT_2"/>
    <property type="match status" value="1"/>
</dbReference>
<keyword evidence="1" id="KW-0812">Transmembrane</keyword>
<evidence type="ECO:0000313" key="3">
    <source>
        <dbReference type="EMBL" id="RDY07501.1"/>
    </source>
</evidence>
<name>A0A371HXH6_MUCPR</name>
<keyword evidence="4" id="KW-1185">Reference proteome</keyword>
<organism evidence="3 4">
    <name type="scientific">Mucuna pruriens</name>
    <name type="common">Velvet bean</name>
    <name type="synonym">Dolichos pruriens</name>
    <dbReference type="NCBI Taxonomy" id="157652"/>
    <lineage>
        <taxon>Eukaryota</taxon>
        <taxon>Viridiplantae</taxon>
        <taxon>Streptophyta</taxon>
        <taxon>Embryophyta</taxon>
        <taxon>Tracheophyta</taxon>
        <taxon>Spermatophyta</taxon>
        <taxon>Magnoliopsida</taxon>
        <taxon>eudicotyledons</taxon>
        <taxon>Gunneridae</taxon>
        <taxon>Pentapetalae</taxon>
        <taxon>rosids</taxon>
        <taxon>fabids</taxon>
        <taxon>Fabales</taxon>
        <taxon>Fabaceae</taxon>
        <taxon>Papilionoideae</taxon>
        <taxon>50 kb inversion clade</taxon>
        <taxon>NPAAA clade</taxon>
        <taxon>indigoferoid/millettioid clade</taxon>
        <taxon>Phaseoleae</taxon>
        <taxon>Mucuna</taxon>
    </lineage>
</organism>
<feature type="transmembrane region" description="Helical" evidence="1">
    <location>
        <begin position="151"/>
        <end position="173"/>
    </location>
</feature>
<dbReference type="STRING" id="157652.A0A371HXH6"/>
<protein>
    <recommendedName>
        <fullName evidence="2">Reverse transcriptase Ty1/copia-type domain-containing protein</fullName>
    </recommendedName>
</protein>
<evidence type="ECO:0000313" key="4">
    <source>
        <dbReference type="Proteomes" id="UP000257109"/>
    </source>
</evidence>
<dbReference type="EMBL" id="QJKJ01001454">
    <property type="protein sequence ID" value="RDY07501.1"/>
    <property type="molecule type" value="Genomic_DNA"/>
</dbReference>
<gene>
    <name evidence="3" type="ORF">CR513_08379</name>
</gene>
<reference evidence="3" key="1">
    <citation type="submission" date="2018-05" db="EMBL/GenBank/DDBJ databases">
        <title>Draft genome of Mucuna pruriens seed.</title>
        <authorList>
            <person name="Nnadi N.E."/>
            <person name="Vos R."/>
            <person name="Hasami M.H."/>
            <person name="Devisetty U.K."/>
            <person name="Aguiy J.C."/>
        </authorList>
    </citation>
    <scope>NUCLEOTIDE SEQUENCE [LARGE SCALE GENOMIC DNA]</scope>
    <source>
        <strain evidence="3">JCA_2017</strain>
    </source>
</reference>
<keyword evidence="1" id="KW-1133">Transmembrane helix</keyword>
<dbReference type="OrthoDB" id="1739418at2759"/>
<accession>A0A371HXH6</accession>